<comment type="caution">
    <text evidence="2">The sequence shown here is derived from an EMBL/GenBank/DDBJ whole genome shotgun (WGS) entry which is preliminary data.</text>
</comment>
<feature type="compositionally biased region" description="Basic and acidic residues" evidence="1">
    <location>
        <begin position="77"/>
        <end position="87"/>
    </location>
</feature>
<feature type="region of interest" description="Disordered" evidence="1">
    <location>
        <begin position="77"/>
        <end position="101"/>
    </location>
</feature>
<proteinExistence type="predicted"/>
<reference evidence="2" key="1">
    <citation type="journal article" date="2014" name="Front. Microbiol.">
        <title>High frequency of phylogenetically diverse reductive dehalogenase-homologous genes in deep subseafloor sedimentary metagenomes.</title>
        <authorList>
            <person name="Kawai M."/>
            <person name="Futagami T."/>
            <person name="Toyoda A."/>
            <person name="Takaki Y."/>
            <person name="Nishi S."/>
            <person name="Hori S."/>
            <person name="Arai W."/>
            <person name="Tsubouchi T."/>
            <person name="Morono Y."/>
            <person name="Uchiyama I."/>
            <person name="Ito T."/>
            <person name="Fujiyama A."/>
            <person name="Inagaki F."/>
            <person name="Takami H."/>
        </authorList>
    </citation>
    <scope>NUCLEOTIDE SEQUENCE</scope>
    <source>
        <strain evidence="2">Expedition CK06-06</strain>
    </source>
</reference>
<dbReference type="EMBL" id="BARU01008723">
    <property type="protein sequence ID" value="GAH44490.1"/>
    <property type="molecule type" value="Genomic_DNA"/>
</dbReference>
<evidence type="ECO:0000313" key="2">
    <source>
        <dbReference type="EMBL" id="GAH44490.1"/>
    </source>
</evidence>
<protein>
    <submittedName>
        <fullName evidence="2">Uncharacterized protein</fullName>
    </submittedName>
</protein>
<feature type="compositionally biased region" description="Basic residues" evidence="1">
    <location>
        <begin position="88"/>
        <end position="101"/>
    </location>
</feature>
<name>X1GI56_9ZZZZ</name>
<accession>X1GI56</accession>
<evidence type="ECO:0000256" key="1">
    <source>
        <dbReference type="SAM" id="MobiDB-lite"/>
    </source>
</evidence>
<organism evidence="2">
    <name type="scientific">marine sediment metagenome</name>
    <dbReference type="NCBI Taxonomy" id="412755"/>
    <lineage>
        <taxon>unclassified sequences</taxon>
        <taxon>metagenomes</taxon>
        <taxon>ecological metagenomes</taxon>
    </lineage>
</organism>
<sequence>MPKANKDPEIQIKEIDVDSYHIEFMRISPDHTGKHPTRTAYLQIYSVRDYEEFIRKVKDNMRAASFDEMRVVHDPTIKEQTPAEKMAKVRAAKKKKEPVKV</sequence>
<gene>
    <name evidence="2" type="ORF">S03H2_16975</name>
</gene>
<dbReference type="AlphaFoldDB" id="X1GI56"/>